<feature type="region of interest" description="Disordered" evidence="1">
    <location>
        <begin position="188"/>
        <end position="221"/>
    </location>
</feature>
<evidence type="ECO:0000313" key="3">
    <source>
        <dbReference type="Proteomes" id="UP000095281"/>
    </source>
</evidence>
<evidence type="ECO:0000256" key="1">
    <source>
        <dbReference type="SAM" id="MobiDB-lite"/>
    </source>
</evidence>
<reference evidence="4" key="1">
    <citation type="submission" date="2016-11" db="UniProtKB">
        <authorList>
            <consortium name="WormBaseParasite"/>
        </authorList>
    </citation>
    <scope>IDENTIFICATION</scope>
</reference>
<accession>A0A1I8BTX9</accession>
<sequence>MLVYYKFILFPILSLISQFGYCSSFTQKAEINQKQELIKIDPSNLDIYFFQVAVSALFKAKANFILRSLPHTERIVFRQCVINSEGKLNLLAKCMVSLFNVRDNFKEKGWRNLKFKENFKRNDFATNNEEIPLWTQLFKFNGLSKLKEHFLPSSSSRDPLMIFQPKKTKIKGNFTIFKILMEEHKGTKNKTNNVKPYQISIKEEKKSRISRMKQRSNRNRS</sequence>
<evidence type="ECO:0000256" key="2">
    <source>
        <dbReference type="SAM" id="SignalP"/>
    </source>
</evidence>
<feature type="signal peptide" evidence="2">
    <location>
        <begin position="1"/>
        <end position="24"/>
    </location>
</feature>
<evidence type="ECO:0000313" key="4">
    <source>
        <dbReference type="WBParaSite" id="MhA1_Contig555.frz3.gene19"/>
    </source>
</evidence>
<dbReference type="AlphaFoldDB" id="A0A1I8BTX9"/>
<keyword evidence="3" id="KW-1185">Reference proteome</keyword>
<name>A0A1I8BTX9_MELHA</name>
<proteinExistence type="predicted"/>
<keyword evidence="2" id="KW-0732">Signal</keyword>
<dbReference type="Proteomes" id="UP000095281">
    <property type="component" value="Unplaced"/>
</dbReference>
<dbReference type="WBParaSite" id="MhA1_Contig555.frz3.gene19">
    <property type="protein sequence ID" value="MhA1_Contig555.frz3.gene19"/>
    <property type="gene ID" value="MhA1_Contig555.frz3.gene19"/>
</dbReference>
<feature type="chain" id="PRO_5009316166" evidence="2">
    <location>
        <begin position="25"/>
        <end position="221"/>
    </location>
</feature>
<feature type="compositionally biased region" description="Basic residues" evidence="1">
    <location>
        <begin position="208"/>
        <end position="221"/>
    </location>
</feature>
<protein>
    <submittedName>
        <fullName evidence="4">Pectinesterase</fullName>
    </submittedName>
</protein>
<organism evidence="3 4">
    <name type="scientific">Meloidogyne hapla</name>
    <name type="common">Root-knot nematode worm</name>
    <dbReference type="NCBI Taxonomy" id="6305"/>
    <lineage>
        <taxon>Eukaryota</taxon>
        <taxon>Metazoa</taxon>
        <taxon>Ecdysozoa</taxon>
        <taxon>Nematoda</taxon>
        <taxon>Chromadorea</taxon>
        <taxon>Rhabditida</taxon>
        <taxon>Tylenchina</taxon>
        <taxon>Tylenchomorpha</taxon>
        <taxon>Tylenchoidea</taxon>
        <taxon>Meloidogynidae</taxon>
        <taxon>Meloidogyninae</taxon>
        <taxon>Meloidogyne</taxon>
    </lineage>
</organism>